<evidence type="ECO:0000256" key="2">
    <source>
        <dbReference type="ARBA" id="ARBA00022723"/>
    </source>
</evidence>
<dbReference type="GO" id="GO:0051213">
    <property type="term" value="F:dioxygenase activity"/>
    <property type="evidence" value="ECO:0007669"/>
    <property type="project" value="UniProtKB-KW"/>
</dbReference>
<keyword evidence="3" id="KW-0847">Vitamin C</keyword>
<dbReference type="SMART" id="SM00702">
    <property type="entry name" value="P4Hc"/>
    <property type="match status" value="1"/>
</dbReference>
<dbReference type="STRING" id="941907.SAMN06295910_1532"/>
<gene>
    <name evidence="8" type="ORF">SAMN06295910_1532</name>
</gene>
<proteinExistence type="predicted"/>
<name>A0A1X7GCN8_9SPHN</name>
<dbReference type="RefSeq" id="WP_085218242.1">
    <property type="nucleotide sequence ID" value="NZ_LT840185.1"/>
</dbReference>
<evidence type="ECO:0000313" key="9">
    <source>
        <dbReference type="Proteomes" id="UP000192934"/>
    </source>
</evidence>
<evidence type="ECO:0000313" key="8">
    <source>
        <dbReference type="EMBL" id="SMF67561.1"/>
    </source>
</evidence>
<dbReference type="EMBL" id="LT840185">
    <property type="protein sequence ID" value="SMF67561.1"/>
    <property type="molecule type" value="Genomic_DNA"/>
</dbReference>
<feature type="domain" description="Fe2OG dioxygenase" evidence="7">
    <location>
        <begin position="243"/>
        <end position="337"/>
    </location>
</feature>
<dbReference type="InterPro" id="IPR006620">
    <property type="entry name" value="Pro_4_hyd_alph"/>
</dbReference>
<dbReference type="Proteomes" id="UP000192934">
    <property type="component" value="Chromosome I"/>
</dbReference>
<dbReference type="Gene3D" id="2.60.120.620">
    <property type="entry name" value="q2cbj1_9rhob like domain"/>
    <property type="match status" value="1"/>
</dbReference>
<dbReference type="Gene3D" id="3.40.30.10">
    <property type="entry name" value="Glutaredoxin"/>
    <property type="match status" value="1"/>
</dbReference>
<dbReference type="GO" id="GO:0016705">
    <property type="term" value="F:oxidoreductase activity, acting on paired donors, with incorporation or reduction of molecular oxygen"/>
    <property type="evidence" value="ECO:0007669"/>
    <property type="project" value="InterPro"/>
</dbReference>
<accession>A0A1X7GCN8</accession>
<keyword evidence="9" id="KW-1185">Reference proteome</keyword>
<evidence type="ECO:0000256" key="6">
    <source>
        <dbReference type="ARBA" id="ARBA00023004"/>
    </source>
</evidence>
<keyword evidence="6" id="KW-0408">Iron</keyword>
<evidence type="ECO:0000256" key="5">
    <source>
        <dbReference type="ARBA" id="ARBA00023002"/>
    </source>
</evidence>
<sequence length="354" mass="39258">MTATRILPGDHAPWFHAQALSGSPRYAFDSVAGRHVLLLFMGSARFAPTAAALSVVVAHRALFDDAKACFFGITVDPEDAEMGRIAQRLPGLRFFLDYDRSVSRLYHAEEGPERYRPHWLVLDPALRVLGAFPVDRGEEAIACLRGAIEAAPPEPHAPVLVVPDVLEPELCQRLVGYYRDRGGVESGFMREVDGQTVLVHDATHKQRRDVEVDDAELRNSVLARLARRLTPAVQRAFAFEPTRIERHLIACYSAGAGHFRPHRDNTTKGTAHRRFAVTLNLNAGEYDGGDLRFPEFGPRTYRAPTGGAVVFSCSLLHEATPVTRGERFAYLPFLYDEAAAEVREANLKYLGENG</sequence>
<evidence type="ECO:0000259" key="7">
    <source>
        <dbReference type="PROSITE" id="PS51471"/>
    </source>
</evidence>
<keyword evidence="2" id="KW-0479">Metal-binding</keyword>
<keyword evidence="5" id="KW-0560">Oxidoreductase</keyword>
<dbReference type="OrthoDB" id="255432at2"/>
<dbReference type="InterPro" id="IPR005123">
    <property type="entry name" value="Oxoglu/Fe-dep_dioxygenase_dom"/>
</dbReference>
<dbReference type="SUPFAM" id="SSF52833">
    <property type="entry name" value="Thioredoxin-like"/>
    <property type="match status" value="1"/>
</dbReference>
<dbReference type="InterPro" id="IPR036249">
    <property type="entry name" value="Thioredoxin-like_sf"/>
</dbReference>
<comment type="cofactor">
    <cofactor evidence="1">
        <name>L-ascorbate</name>
        <dbReference type="ChEBI" id="CHEBI:38290"/>
    </cofactor>
</comment>
<dbReference type="AlphaFoldDB" id="A0A1X7GCN8"/>
<dbReference type="PROSITE" id="PS51471">
    <property type="entry name" value="FE2OG_OXY"/>
    <property type="match status" value="1"/>
</dbReference>
<protein>
    <submittedName>
        <fullName evidence="8">Predicted 2-oxoglutarate-and Fe(II)-dependent dioxygenase YbiX</fullName>
    </submittedName>
</protein>
<organism evidence="8 9">
    <name type="scientific">Allosphingosinicella indica</name>
    <dbReference type="NCBI Taxonomy" id="941907"/>
    <lineage>
        <taxon>Bacteria</taxon>
        <taxon>Pseudomonadati</taxon>
        <taxon>Pseudomonadota</taxon>
        <taxon>Alphaproteobacteria</taxon>
        <taxon>Sphingomonadales</taxon>
        <taxon>Sphingomonadaceae</taxon>
        <taxon>Allosphingosinicella</taxon>
    </lineage>
</organism>
<dbReference type="Pfam" id="PF13640">
    <property type="entry name" value="2OG-FeII_Oxy_3"/>
    <property type="match status" value="1"/>
</dbReference>
<evidence type="ECO:0000256" key="4">
    <source>
        <dbReference type="ARBA" id="ARBA00022964"/>
    </source>
</evidence>
<dbReference type="InterPro" id="IPR044862">
    <property type="entry name" value="Pro_4_hyd_alph_FE2OG_OXY"/>
</dbReference>
<dbReference type="GO" id="GO:0005506">
    <property type="term" value="F:iron ion binding"/>
    <property type="evidence" value="ECO:0007669"/>
    <property type="project" value="InterPro"/>
</dbReference>
<evidence type="ECO:0000256" key="1">
    <source>
        <dbReference type="ARBA" id="ARBA00001961"/>
    </source>
</evidence>
<reference evidence="9" key="1">
    <citation type="submission" date="2017-04" db="EMBL/GenBank/DDBJ databases">
        <authorList>
            <person name="Varghese N."/>
            <person name="Submissions S."/>
        </authorList>
    </citation>
    <scope>NUCLEOTIDE SEQUENCE [LARGE SCALE GENOMIC DNA]</scope>
    <source>
        <strain evidence="9">Dd16</strain>
    </source>
</reference>
<keyword evidence="4 8" id="KW-0223">Dioxygenase</keyword>
<dbReference type="GO" id="GO:0031418">
    <property type="term" value="F:L-ascorbic acid binding"/>
    <property type="evidence" value="ECO:0007669"/>
    <property type="project" value="UniProtKB-KW"/>
</dbReference>
<evidence type="ECO:0000256" key="3">
    <source>
        <dbReference type="ARBA" id="ARBA00022896"/>
    </source>
</evidence>